<dbReference type="AlphaFoldDB" id="A9PI16"/>
<sequence length="35" mass="3968">MNAKPLKLLALIKLKPDSSYGMFGMEPWNVIKCVM</sequence>
<proteinExistence type="evidence at transcript level"/>
<protein>
    <submittedName>
        <fullName evidence="1">Uncharacterized protein</fullName>
    </submittedName>
</protein>
<name>A9PI16_POPTR</name>
<dbReference type="EMBL" id="EF148027">
    <property type="protein sequence ID" value="ABK96019.1"/>
    <property type="molecule type" value="mRNA"/>
</dbReference>
<evidence type="ECO:0000313" key="1">
    <source>
        <dbReference type="EMBL" id="ABK96019.1"/>
    </source>
</evidence>
<reference evidence="1" key="1">
    <citation type="journal article" date="2008" name="BMC Genomics">
        <title>Analysis of 4,664 high-quality sequence-finished poplar full-length cDNA clones and their utility for the discovery of genes responding to insect feeding.</title>
        <authorList>
            <person name="Ralph S.G."/>
            <person name="Chun H.J."/>
            <person name="Cooper D."/>
            <person name="Kirkpatrick R."/>
            <person name="Kolosova N."/>
            <person name="Gunter L."/>
            <person name="Tuskan G.A."/>
            <person name="Douglas C.J."/>
            <person name="Holt R.A."/>
            <person name="Jones S.J."/>
            <person name="Marra M.A."/>
            <person name="Bohlmann J."/>
        </authorList>
    </citation>
    <scope>NUCLEOTIDE SEQUENCE</scope>
    <source>
        <tissue evidence="1">Young and mature leaves</tissue>
    </source>
</reference>
<accession>A9PI16</accession>
<organism evidence="1">
    <name type="scientific">Populus trichocarpa</name>
    <name type="common">Western balsam poplar</name>
    <name type="synonym">Populus balsamifera subsp. trichocarpa</name>
    <dbReference type="NCBI Taxonomy" id="3694"/>
    <lineage>
        <taxon>Eukaryota</taxon>
        <taxon>Viridiplantae</taxon>
        <taxon>Streptophyta</taxon>
        <taxon>Embryophyta</taxon>
        <taxon>Tracheophyta</taxon>
        <taxon>Spermatophyta</taxon>
        <taxon>Magnoliopsida</taxon>
        <taxon>eudicotyledons</taxon>
        <taxon>Gunneridae</taxon>
        <taxon>Pentapetalae</taxon>
        <taxon>rosids</taxon>
        <taxon>fabids</taxon>
        <taxon>Malpighiales</taxon>
        <taxon>Salicaceae</taxon>
        <taxon>Saliceae</taxon>
        <taxon>Populus</taxon>
    </lineage>
</organism>